<dbReference type="Proteomes" id="UP001416393">
    <property type="component" value="Unassembled WGS sequence"/>
</dbReference>
<keyword evidence="2" id="KW-1185">Reference proteome</keyword>
<evidence type="ECO:0008006" key="3">
    <source>
        <dbReference type="Google" id="ProtNLM"/>
    </source>
</evidence>
<comment type="caution">
    <text evidence="1">The sequence shown here is derived from an EMBL/GenBank/DDBJ whole genome shotgun (WGS) entry which is preliminary data.</text>
</comment>
<accession>A0ABV0ACJ6</accession>
<reference evidence="1 2" key="1">
    <citation type="submission" date="2024-01" db="EMBL/GenBank/DDBJ databases">
        <title>Mariniflexile litorale sp. nov., isolated from the shallow sediments of the Sea of Japan.</title>
        <authorList>
            <person name="Romanenko L."/>
            <person name="Bystritskaya E."/>
            <person name="Isaeva M."/>
        </authorList>
    </citation>
    <scope>NUCLEOTIDE SEQUENCE [LARGE SCALE GENOMIC DNA]</scope>
    <source>
        <strain evidence="1 2">KCTC 32427</strain>
    </source>
</reference>
<sequence length="391" mass="45891">MRNKIVYINKFNNIKSPQVLEEIDLYSYLYSISNTDKKVLERIEEARYLFNQGCKEKYEAIKCSLPCYTLNFGFDKYKINDNIIGSTGLIYLDLDNETKIDLTNELIFASWMSLSNNGRGILVQIDGLTKDNFKYNYTIIAEKLGIEADKAARKATQYTVQSYDSNLYINEDSTTFKALDVKKKIPNSLLQKKKRSDSIDLGIKPLIRFNTINDYNFNEEPYIYFPEEKESIGEIYIPKRIEYGARNTIIFAIGLQFRGFNPFVHSEDVSRLLYGININHCKPPLEEDELLIIVRSIMSVKDPKPLYNKERRILFNPKKKYSRKEKMAIINPILGKKRREKTYEELKECVKNWNYEELGKVTEKKLIKASGKSKNTVRRYYRQIKDDPELF</sequence>
<organism evidence="1 2">
    <name type="scientific">Mariniflexile soesokkakense</name>
    <dbReference type="NCBI Taxonomy" id="1343160"/>
    <lineage>
        <taxon>Bacteria</taxon>
        <taxon>Pseudomonadati</taxon>
        <taxon>Bacteroidota</taxon>
        <taxon>Flavobacteriia</taxon>
        <taxon>Flavobacteriales</taxon>
        <taxon>Flavobacteriaceae</taxon>
        <taxon>Mariniflexile</taxon>
    </lineage>
</organism>
<evidence type="ECO:0000313" key="2">
    <source>
        <dbReference type="Proteomes" id="UP001416393"/>
    </source>
</evidence>
<name>A0ABV0ACJ6_9FLAO</name>
<proteinExistence type="predicted"/>
<evidence type="ECO:0000313" key="1">
    <source>
        <dbReference type="EMBL" id="MEN3324807.1"/>
    </source>
</evidence>
<protein>
    <recommendedName>
        <fullName evidence="3">Virulence-protein E N-terminal domain-containing protein</fullName>
    </recommendedName>
</protein>
<dbReference type="RefSeq" id="WP_346242604.1">
    <property type="nucleotide sequence ID" value="NZ_JAZHYP010000008.1"/>
</dbReference>
<dbReference type="EMBL" id="JAZHYP010000008">
    <property type="protein sequence ID" value="MEN3324807.1"/>
    <property type="molecule type" value="Genomic_DNA"/>
</dbReference>
<gene>
    <name evidence="1" type="ORF">VP395_13800</name>
</gene>